<dbReference type="AlphaFoldDB" id="A0A8I0ZLR5"/>
<evidence type="ECO:0000313" key="3">
    <source>
        <dbReference type="Proteomes" id="UP000627573"/>
    </source>
</evidence>
<gene>
    <name evidence="2" type="ORF">I3517_04360</name>
</gene>
<comment type="caution">
    <text evidence="2">The sequence shown here is derived from an EMBL/GenBank/DDBJ whole genome shotgun (WGS) entry which is preliminary data.</text>
</comment>
<dbReference type="RefSeq" id="WP_197940545.1">
    <property type="nucleotide sequence ID" value="NZ_JAECSB010000021.1"/>
</dbReference>
<dbReference type="EMBL" id="JAECSB010000021">
    <property type="protein sequence ID" value="MBH5141846.1"/>
    <property type="molecule type" value="Genomic_DNA"/>
</dbReference>
<evidence type="ECO:0000313" key="2">
    <source>
        <dbReference type="EMBL" id="MBH5141846.1"/>
    </source>
</evidence>
<keyword evidence="3" id="KW-1185">Reference proteome</keyword>
<evidence type="ECO:0000256" key="1">
    <source>
        <dbReference type="SAM" id="MobiDB-lite"/>
    </source>
</evidence>
<feature type="compositionally biased region" description="Basic and acidic residues" evidence="1">
    <location>
        <begin position="96"/>
        <end position="109"/>
    </location>
</feature>
<reference evidence="2 3" key="1">
    <citation type="submission" date="2020-12" db="EMBL/GenBank/DDBJ databases">
        <title>Draft genome sequence of furan degrading bacterial strain FUR100.</title>
        <authorList>
            <person name="Woiski C."/>
        </authorList>
    </citation>
    <scope>NUCLEOTIDE SEQUENCE [LARGE SCALE GENOMIC DNA]</scope>
    <source>
        <strain evidence="2 3">FUR100</strain>
    </source>
</reference>
<dbReference type="Proteomes" id="UP000627573">
    <property type="component" value="Unassembled WGS sequence"/>
</dbReference>
<organism evidence="2 3">
    <name type="scientific">Rhodococcus erythropolis</name>
    <name type="common">Arthrobacter picolinophilus</name>
    <dbReference type="NCBI Taxonomy" id="1833"/>
    <lineage>
        <taxon>Bacteria</taxon>
        <taxon>Bacillati</taxon>
        <taxon>Actinomycetota</taxon>
        <taxon>Actinomycetes</taxon>
        <taxon>Mycobacteriales</taxon>
        <taxon>Nocardiaceae</taxon>
        <taxon>Rhodococcus</taxon>
        <taxon>Rhodococcus erythropolis group</taxon>
    </lineage>
</organism>
<accession>A0A8I0ZLR5</accession>
<name>A0A8I0ZLR5_RHOER</name>
<proteinExistence type="predicted"/>
<sequence length="127" mass="14041">MHTTRSVYGAPEPESAAQALARVDTFITHHQACGDLVFQKRVNAAHITEDLLACIEAQALSSYSTSHRDRRTRRSNRLHPGANRVDQMTWDVGSGAREDSADQDSREVAESGPIGGIDVYRRRPRGV</sequence>
<protein>
    <submittedName>
        <fullName evidence="2">Uncharacterized protein</fullName>
    </submittedName>
</protein>
<feature type="compositionally biased region" description="Basic residues" evidence="1">
    <location>
        <begin position="68"/>
        <end position="77"/>
    </location>
</feature>
<feature type="region of interest" description="Disordered" evidence="1">
    <location>
        <begin position="62"/>
        <end position="127"/>
    </location>
</feature>